<feature type="transmembrane region" description="Helical" evidence="11">
    <location>
        <begin position="193"/>
        <end position="215"/>
    </location>
</feature>
<evidence type="ECO:0000256" key="6">
    <source>
        <dbReference type="ARBA" id="ARBA00022781"/>
    </source>
</evidence>
<dbReference type="SUPFAM" id="SSF81336">
    <property type="entry name" value="F1F0 ATP synthase subunit A"/>
    <property type="match status" value="1"/>
</dbReference>
<dbReference type="InterPro" id="IPR023011">
    <property type="entry name" value="ATP_synth_F0_asu_AS"/>
</dbReference>
<sequence length="250" mass="27780">MEGTAHGTGIHIALAAEKLGEFFGIPITNTLITSWIVVALLLVLSFLIGRNLKLIPGKLQTLVEAVFVYIYDYISETLENKKLAKRFFPLLVTIFLFVFTANILEFTPGIGSLGFMSHGEFLPLFRSVNTDLNVTLALSIIAFFVIQMTGILTLGALKYGGKFVNFRSPMSFFIGIIELFSEMARLVSFSFRLFGNIFAGEVLILVVAFFVPYLLPVPLMLFEVFVGFIQAAIFALLTLFFIKIAIAEPH</sequence>
<dbReference type="InterPro" id="IPR035908">
    <property type="entry name" value="F0_ATP_A_sf"/>
</dbReference>
<dbReference type="PRINTS" id="PR00123">
    <property type="entry name" value="ATPASEA"/>
</dbReference>
<evidence type="ECO:0000256" key="12">
    <source>
        <dbReference type="RuleBase" id="RU000483"/>
    </source>
</evidence>
<evidence type="ECO:0000256" key="3">
    <source>
        <dbReference type="ARBA" id="ARBA00022448"/>
    </source>
</evidence>
<dbReference type="Pfam" id="PF00119">
    <property type="entry name" value="ATP-synt_A"/>
    <property type="match status" value="1"/>
</dbReference>
<comment type="caution">
    <text evidence="13">The sequence shown here is derived from an EMBL/GenBank/DDBJ whole genome shotgun (WGS) entry which is preliminary data.</text>
</comment>
<evidence type="ECO:0000256" key="2">
    <source>
        <dbReference type="ARBA" id="ARBA00006810"/>
    </source>
</evidence>
<keyword evidence="11" id="KW-1003">Cell membrane</keyword>
<accession>A0A2M6WI97</accession>
<name>A0A2M6WI97_9BACT</name>
<comment type="subcellular location">
    <subcellularLocation>
        <location evidence="11 12">Cell membrane</location>
        <topology evidence="11 12">Multi-pass membrane protein</topology>
    </subcellularLocation>
    <subcellularLocation>
        <location evidence="1">Membrane</location>
        <topology evidence="1">Multi-pass membrane protein</topology>
    </subcellularLocation>
</comment>
<dbReference type="GO" id="GO:0005886">
    <property type="term" value="C:plasma membrane"/>
    <property type="evidence" value="ECO:0007669"/>
    <property type="project" value="UniProtKB-SubCell"/>
</dbReference>
<dbReference type="GO" id="GO:0042777">
    <property type="term" value="P:proton motive force-driven plasma membrane ATP synthesis"/>
    <property type="evidence" value="ECO:0007669"/>
    <property type="project" value="TreeGrafter"/>
</dbReference>
<organism evidence="13 14">
    <name type="scientific">Candidatus Harrisonbacteria bacterium CG10_big_fil_rev_8_21_14_0_10_42_17</name>
    <dbReference type="NCBI Taxonomy" id="1974584"/>
    <lineage>
        <taxon>Bacteria</taxon>
        <taxon>Candidatus Harrisoniibacteriota</taxon>
    </lineage>
</organism>
<evidence type="ECO:0000256" key="11">
    <source>
        <dbReference type="HAMAP-Rule" id="MF_01393"/>
    </source>
</evidence>
<keyword evidence="3 11" id="KW-0813">Transport</keyword>
<feature type="transmembrane region" description="Helical" evidence="11">
    <location>
        <begin position="136"/>
        <end position="157"/>
    </location>
</feature>
<evidence type="ECO:0000256" key="1">
    <source>
        <dbReference type="ARBA" id="ARBA00004141"/>
    </source>
</evidence>
<feature type="transmembrane region" description="Helical" evidence="11">
    <location>
        <begin position="87"/>
        <end position="116"/>
    </location>
</feature>
<dbReference type="AlphaFoldDB" id="A0A2M6WI97"/>
<dbReference type="InterPro" id="IPR045082">
    <property type="entry name" value="ATP_syn_F0_a_bact/chloroplast"/>
</dbReference>
<dbReference type="InterPro" id="IPR000568">
    <property type="entry name" value="ATP_synth_F0_asu"/>
</dbReference>
<comment type="function">
    <text evidence="11 12">Key component of the proton channel; it plays a direct role in the translocation of protons across the membrane.</text>
</comment>
<reference evidence="14" key="1">
    <citation type="submission" date="2017-09" db="EMBL/GenBank/DDBJ databases">
        <title>Depth-based differentiation of microbial function through sediment-hosted aquifers and enrichment of novel symbionts in the deep terrestrial subsurface.</title>
        <authorList>
            <person name="Probst A.J."/>
            <person name="Ladd B."/>
            <person name="Jarett J.K."/>
            <person name="Geller-Mcgrath D.E."/>
            <person name="Sieber C.M.K."/>
            <person name="Emerson J.B."/>
            <person name="Anantharaman K."/>
            <person name="Thomas B.C."/>
            <person name="Malmstrom R."/>
            <person name="Stieglmeier M."/>
            <person name="Klingl A."/>
            <person name="Woyke T."/>
            <person name="Ryan C.M."/>
            <person name="Banfield J.F."/>
        </authorList>
    </citation>
    <scope>NUCLEOTIDE SEQUENCE [LARGE SCALE GENOMIC DNA]</scope>
</reference>
<protein>
    <recommendedName>
        <fullName evidence="11 12">ATP synthase subunit a</fullName>
    </recommendedName>
    <alternativeName>
        <fullName evidence="11">ATP synthase F0 sector subunit a</fullName>
    </alternativeName>
    <alternativeName>
        <fullName evidence="11">F-ATPase subunit 6</fullName>
    </alternativeName>
</protein>
<keyword evidence="4 11" id="KW-0138">CF(0)</keyword>
<evidence type="ECO:0000256" key="9">
    <source>
        <dbReference type="ARBA" id="ARBA00023136"/>
    </source>
</evidence>
<dbReference type="PANTHER" id="PTHR42823">
    <property type="entry name" value="ATP SYNTHASE SUBUNIT A, CHLOROPLASTIC"/>
    <property type="match status" value="1"/>
</dbReference>
<keyword evidence="6 11" id="KW-0375">Hydrogen ion transport</keyword>
<evidence type="ECO:0000256" key="5">
    <source>
        <dbReference type="ARBA" id="ARBA00022692"/>
    </source>
</evidence>
<evidence type="ECO:0000256" key="4">
    <source>
        <dbReference type="ARBA" id="ARBA00022547"/>
    </source>
</evidence>
<evidence type="ECO:0000256" key="7">
    <source>
        <dbReference type="ARBA" id="ARBA00022989"/>
    </source>
</evidence>
<evidence type="ECO:0000313" key="14">
    <source>
        <dbReference type="Proteomes" id="UP000228635"/>
    </source>
</evidence>
<dbReference type="NCBIfam" id="TIGR01131">
    <property type="entry name" value="ATP_synt_6_or_A"/>
    <property type="match status" value="1"/>
</dbReference>
<dbReference type="HAMAP" id="MF_01393">
    <property type="entry name" value="ATP_synth_a_bact"/>
    <property type="match status" value="1"/>
</dbReference>
<feature type="transmembrane region" description="Helical" evidence="11">
    <location>
        <begin position="221"/>
        <end position="242"/>
    </location>
</feature>
<keyword evidence="5 11" id="KW-0812">Transmembrane</keyword>
<comment type="similarity">
    <text evidence="2 11 12">Belongs to the ATPase A chain family.</text>
</comment>
<feature type="transmembrane region" description="Helical" evidence="11">
    <location>
        <begin position="27"/>
        <end position="48"/>
    </location>
</feature>
<dbReference type="Proteomes" id="UP000228635">
    <property type="component" value="Unassembled WGS sequence"/>
</dbReference>
<gene>
    <name evidence="11 13" type="primary">atpB</name>
    <name evidence="13" type="ORF">COU08_02000</name>
</gene>
<dbReference type="PANTHER" id="PTHR42823:SF3">
    <property type="entry name" value="ATP SYNTHASE SUBUNIT A, CHLOROPLASTIC"/>
    <property type="match status" value="1"/>
</dbReference>
<dbReference type="GO" id="GO:0045259">
    <property type="term" value="C:proton-transporting ATP synthase complex"/>
    <property type="evidence" value="ECO:0007669"/>
    <property type="project" value="UniProtKB-KW"/>
</dbReference>
<dbReference type="EMBL" id="PFBA01000017">
    <property type="protein sequence ID" value="PIT92511.1"/>
    <property type="molecule type" value="Genomic_DNA"/>
</dbReference>
<evidence type="ECO:0000313" key="13">
    <source>
        <dbReference type="EMBL" id="PIT92511.1"/>
    </source>
</evidence>
<dbReference type="CDD" id="cd00310">
    <property type="entry name" value="ATP-synt_Fo_a_6"/>
    <property type="match status" value="1"/>
</dbReference>
<dbReference type="GO" id="GO:0046933">
    <property type="term" value="F:proton-transporting ATP synthase activity, rotational mechanism"/>
    <property type="evidence" value="ECO:0007669"/>
    <property type="project" value="UniProtKB-UniRule"/>
</dbReference>
<keyword evidence="9 11" id="KW-0472">Membrane</keyword>
<proteinExistence type="inferred from homology"/>
<keyword evidence="10 11" id="KW-0066">ATP synthesis</keyword>
<evidence type="ECO:0000256" key="8">
    <source>
        <dbReference type="ARBA" id="ARBA00023065"/>
    </source>
</evidence>
<evidence type="ECO:0000256" key="10">
    <source>
        <dbReference type="ARBA" id="ARBA00023310"/>
    </source>
</evidence>
<dbReference type="PROSITE" id="PS00449">
    <property type="entry name" value="ATPASE_A"/>
    <property type="match status" value="1"/>
</dbReference>
<keyword evidence="8 11" id="KW-0406">Ion transport</keyword>
<dbReference type="Gene3D" id="1.20.120.220">
    <property type="entry name" value="ATP synthase, F0 complex, subunit A"/>
    <property type="match status" value="1"/>
</dbReference>
<keyword evidence="7 11" id="KW-1133">Transmembrane helix</keyword>